<reference evidence="1 2" key="1">
    <citation type="journal article" date="2024" name="BMC Genomics">
        <title>De novo assembly and annotation of Popillia japonica's genome with initial clues to its potential as an invasive pest.</title>
        <authorList>
            <person name="Cucini C."/>
            <person name="Boschi S."/>
            <person name="Funari R."/>
            <person name="Cardaioli E."/>
            <person name="Iannotti N."/>
            <person name="Marturano G."/>
            <person name="Paoli F."/>
            <person name="Bruttini M."/>
            <person name="Carapelli A."/>
            <person name="Frati F."/>
            <person name="Nardi F."/>
        </authorList>
    </citation>
    <scope>NUCLEOTIDE SEQUENCE [LARGE SCALE GENOMIC DNA]</scope>
    <source>
        <strain evidence="1">DMR45628</strain>
    </source>
</reference>
<evidence type="ECO:0000313" key="2">
    <source>
        <dbReference type="Proteomes" id="UP001458880"/>
    </source>
</evidence>
<protein>
    <recommendedName>
        <fullName evidence="3">Myb-like domain-containing protein</fullName>
    </recommendedName>
</protein>
<name>A0AAW1NKX3_POPJA</name>
<evidence type="ECO:0008006" key="3">
    <source>
        <dbReference type="Google" id="ProtNLM"/>
    </source>
</evidence>
<dbReference type="AlphaFoldDB" id="A0AAW1NKX3"/>
<keyword evidence="2" id="KW-1185">Reference proteome</keyword>
<sequence>MKKGRFRPEEDAVIMEYMQVIKNSGNQFSALSKILNRPRSAIEKRYRTIQRQTHSIKPKDYAVFIKTLVAVAGCNNLFELKDRSISDEEWTKVAQILNFKKRNLQVCWMASLYTKLFHHGPINVDDIMSNLIEKLYEEEEDDYRNLNWTELALPFKNVTGAFLYRLFKRTRQTVVPLHLHKNLRKTIVAMKTKYGKNKEVMPQIDNIVIKLINIQSEINERLSKVIELMAEFSNVQVSITELEGNPNNWKLTLKTREIPTYNELMEFLVHKASALANLQSIQQYQTVRNVSVVSVHVSIKTLLCFVCIGNHQVYNCTKFLEIPVKKPIEHTSNTSTCLNCFRVGHQTKNDSKIIRKLKLERIKGQSSCRCLLLLIRCNKKFILVLRPIIQLGEET</sequence>
<accession>A0AAW1NKX3</accession>
<comment type="caution">
    <text evidence="1">The sequence shown here is derived from an EMBL/GenBank/DDBJ whole genome shotgun (WGS) entry which is preliminary data.</text>
</comment>
<proteinExistence type="predicted"/>
<dbReference type="Proteomes" id="UP001458880">
    <property type="component" value="Unassembled WGS sequence"/>
</dbReference>
<evidence type="ECO:0000313" key="1">
    <source>
        <dbReference type="EMBL" id="KAK9758961.1"/>
    </source>
</evidence>
<gene>
    <name evidence="1" type="ORF">QE152_g250</name>
</gene>
<organism evidence="1 2">
    <name type="scientific">Popillia japonica</name>
    <name type="common">Japanese beetle</name>
    <dbReference type="NCBI Taxonomy" id="7064"/>
    <lineage>
        <taxon>Eukaryota</taxon>
        <taxon>Metazoa</taxon>
        <taxon>Ecdysozoa</taxon>
        <taxon>Arthropoda</taxon>
        <taxon>Hexapoda</taxon>
        <taxon>Insecta</taxon>
        <taxon>Pterygota</taxon>
        <taxon>Neoptera</taxon>
        <taxon>Endopterygota</taxon>
        <taxon>Coleoptera</taxon>
        <taxon>Polyphaga</taxon>
        <taxon>Scarabaeiformia</taxon>
        <taxon>Scarabaeidae</taxon>
        <taxon>Rutelinae</taxon>
        <taxon>Popillia</taxon>
    </lineage>
</organism>
<dbReference type="EMBL" id="JASPKY010000002">
    <property type="protein sequence ID" value="KAK9758961.1"/>
    <property type="molecule type" value="Genomic_DNA"/>
</dbReference>